<sequence>MLSKTFSVNNDIAMANENDVCVIRNNKKQDILVTNSIGKNILNYKGEKIETIITNIHAEFTNLKREKIQEDVLEFIKQCIEKDVGVIE</sequence>
<protein>
    <submittedName>
        <fullName evidence="1">PqqD family peptide modification chaperone</fullName>
    </submittedName>
</protein>
<accession>A0AAU7VK72</accession>
<gene>
    <name evidence="1" type="ORF">PRVXT_002260</name>
</gene>
<dbReference type="RefSeq" id="WP_350342986.1">
    <property type="nucleotide sequence ID" value="NZ_CP158367.1"/>
</dbReference>
<name>A0AAU7VK72_9FIRM</name>
<dbReference type="InterPro" id="IPR008792">
    <property type="entry name" value="PQQD"/>
</dbReference>
<evidence type="ECO:0000313" key="1">
    <source>
        <dbReference type="EMBL" id="XBX74231.1"/>
    </source>
</evidence>
<reference evidence="1" key="1">
    <citation type="journal article" date="2013" name="Extremophiles">
        <title>Proteinivorax tanatarense gen. nov., sp. nov., an anaerobic, haloalkaliphilic, proteolytic bacterium isolated from a decaying algal bloom, and proposal of Proteinivoraceae fam. nov.</title>
        <authorList>
            <person name="Kevbrin V."/>
            <person name="Boltyanskaya Y."/>
            <person name="Zhilina T."/>
            <person name="Kolganova T."/>
            <person name="Lavrentjeva E."/>
            <person name="Kuznetsov B."/>
        </authorList>
    </citation>
    <scope>NUCLEOTIDE SEQUENCE</scope>
    <source>
        <strain evidence="1">Z-910T</strain>
    </source>
</reference>
<organism evidence="1">
    <name type="scientific">Proteinivorax tanatarense</name>
    <dbReference type="NCBI Taxonomy" id="1260629"/>
    <lineage>
        <taxon>Bacteria</taxon>
        <taxon>Bacillati</taxon>
        <taxon>Bacillota</taxon>
        <taxon>Clostridia</taxon>
        <taxon>Eubacteriales</taxon>
        <taxon>Proteinivoracaceae</taxon>
        <taxon>Proteinivorax</taxon>
    </lineage>
</organism>
<proteinExistence type="predicted"/>
<dbReference type="EMBL" id="CP158367">
    <property type="protein sequence ID" value="XBX74231.1"/>
    <property type="molecule type" value="Genomic_DNA"/>
</dbReference>
<dbReference type="Pfam" id="PF05402">
    <property type="entry name" value="PqqD"/>
    <property type="match status" value="1"/>
</dbReference>
<reference evidence="1" key="2">
    <citation type="submission" date="2024-06" db="EMBL/GenBank/DDBJ databases">
        <authorList>
            <person name="Petrova K.O."/>
            <person name="Toshchakov S.V."/>
            <person name="Boltjanskaja Y.V."/>
            <person name="Kevbrin V."/>
        </authorList>
    </citation>
    <scope>NUCLEOTIDE SEQUENCE</scope>
    <source>
        <strain evidence="1">Z-910T</strain>
    </source>
</reference>
<dbReference type="AlphaFoldDB" id="A0AAU7VK72"/>